<accession>A0A2J0YVJ9</accession>
<dbReference type="Proteomes" id="UP000231987">
    <property type="component" value="Unassembled WGS sequence"/>
</dbReference>
<dbReference type="Gene3D" id="2.40.10.270">
    <property type="entry name" value="Bacteriophage SPP1 head-tail adaptor protein"/>
    <property type="match status" value="1"/>
</dbReference>
<organism evidence="1 2">
    <name type="scientific">Rhizobium meliloti</name>
    <name type="common">Ensifer meliloti</name>
    <name type="synonym">Sinorhizobium meliloti</name>
    <dbReference type="NCBI Taxonomy" id="382"/>
    <lineage>
        <taxon>Bacteria</taxon>
        <taxon>Pseudomonadati</taxon>
        <taxon>Pseudomonadota</taxon>
        <taxon>Alphaproteobacteria</taxon>
        <taxon>Hyphomicrobiales</taxon>
        <taxon>Rhizobiaceae</taxon>
        <taxon>Sinorhizobium/Ensifer group</taxon>
        <taxon>Sinorhizobium</taxon>
    </lineage>
</organism>
<dbReference type="AlphaFoldDB" id="A0A2J0YVJ9"/>
<sequence length="118" mass="13033">MAKKPSAGRMHQRLHFQKREIVDDGYGNEVAGPYVTVFTTAAELIPLRGGEPVQAARLVGVQPYTVRIRSCAAAREVTTSWRIVDARNASRVMNIRTVTNPDQKNAWLDLLVDDGVAT</sequence>
<dbReference type="EMBL" id="NJGD01000019">
    <property type="protein sequence ID" value="PJR11552.1"/>
    <property type="molecule type" value="Genomic_DNA"/>
</dbReference>
<evidence type="ECO:0000313" key="2">
    <source>
        <dbReference type="Proteomes" id="UP000231987"/>
    </source>
</evidence>
<reference evidence="1 2" key="1">
    <citation type="submission" date="2017-06" db="EMBL/GenBank/DDBJ databases">
        <title>Ensifer strains isolated from leguminous trees and herbs display diverse denitrification phenotypes with some acting as strong N2O sinks.</title>
        <authorList>
            <person name="Woliy K."/>
            <person name="Mania D."/>
            <person name="Bakken L.R."/>
            <person name="Frostegard A."/>
        </authorList>
    </citation>
    <scope>NUCLEOTIDE SEQUENCE [LARGE SCALE GENOMIC DNA]</scope>
    <source>
        <strain evidence="1 2">AC50a</strain>
    </source>
</reference>
<evidence type="ECO:0000313" key="1">
    <source>
        <dbReference type="EMBL" id="PJR11552.1"/>
    </source>
</evidence>
<dbReference type="RefSeq" id="WP_100674286.1">
    <property type="nucleotide sequence ID" value="NZ_NJGD01000019.1"/>
</dbReference>
<dbReference type="Pfam" id="PF05521">
    <property type="entry name" value="Phage_HCP"/>
    <property type="match status" value="1"/>
</dbReference>
<dbReference type="InterPro" id="IPR038666">
    <property type="entry name" value="SSP1_head-tail_sf"/>
</dbReference>
<protein>
    <submittedName>
        <fullName evidence="1">Phage head-tail adapter protein</fullName>
    </submittedName>
</protein>
<dbReference type="InterPro" id="IPR008767">
    <property type="entry name" value="Phage_SPP1_head-tail_adaptor"/>
</dbReference>
<proteinExistence type="predicted"/>
<gene>
    <name evidence="1" type="ORF">CEJ86_27720</name>
</gene>
<comment type="caution">
    <text evidence="1">The sequence shown here is derived from an EMBL/GenBank/DDBJ whole genome shotgun (WGS) entry which is preliminary data.</text>
</comment>
<name>A0A2J0YVJ9_RHIML</name>